<dbReference type="RefSeq" id="WP_245948408.1">
    <property type="nucleotide sequence ID" value="NZ_QQAY01000003.1"/>
</dbReference>
<accession>A0A370GL55</accession>
<dbReference type="EMBL" id="QQAY01000003">
    <property type="protein sequence ID" value="RDI44090.1"/>
    <property type="molecule type" value="Genomic_DNA"/>
</dbReference>
<feature type="transmembrane region" description="Helical" evidence="6">
    <location>
        <begin position="157"/>
        <end position="179"/>
    </location>
</feature>
<organism evidence="7 8">
    <name type="scientific">Falsibacillus pallidus</name>
    <dbReference type="NCBI Taxonomy" id="493781"/>
    <lineage>
        <taxon>Bacteria</taxon>
        <taxon>Bacillati</taxon>
        <taxon>Bacillota</taxon>
        <taxon>Bacilli</taxon>
        <taxon>Bacillales</taxon>
        <taxon>Bacillaceae</taxon>
        <taxon>Falsibacillus</taxon>
    </lineage>
</organism>
<comment type="caution">
    <text evidence="7">The sequence shown here is derived from an EMBL/GenBank/DDBJ whole genome shotgun (WGS) entry which is preliminary data.</text>
</comment>
<sequence>MSSGIGKWIQRLTLILLVLLLLYVIYLLKGVWFPVWHILFLTFIPFFIGGFIAYLLHPIIERIHSAGIHRGIAIMMIYCIFFGAAGYGLYKGVPLLIVQLRELSDNIPMFADQYKHWNTHLQNSTSRWPDGVQQQINEQMQAFEQWTKDFLGYVVDLLLKIINMMFILAVIPFISFYFLKDINKVKRMCWYLTPRKWRMQGIRFLRDVNDSLGGYIRGQFIVCLAIGAISTAVLWFLGIHYPVLLGIVIGITNVIPYFGPVIGAIPALLIAASISIKSVIYVLILIVVLQFIEGNILSPLIVGKSLHMHPLFIIAALVIGGEAAGVIGMLLAVPILAVLKVALIHAKTHFPKSSSSEN</sequence>
<comment type="similarity">
    <text evidence="2">Belongs to the autoinducer-2 exporter (AI-2E) (TC 2.A.86) family.</text>
</comment>
<evidence type="ECO:0000256" key="4">
    <source>
        <dbReference type="ARBA" id="ARBA00022989"/>
    </source>
</evidence>
<dbReference type="InterPro" id="IPR002549">
    <property type="entry name" value="AI-2E-like"/>
</dbReference>
<feature type="transmembrane region" description="Helical" evidence="6">
    <location>
        <begin position="243"/>
        <end position="272"/>
    </location>
</feature>
<evidence type="ECO:0000256" key="6">
    <source>
        <dbReference type="SAM" id="Phobius"/>
    </source>
</evidence>
<evidence type="ECO:0000256" key="3">
    <source>
        <dbReference type="ARBA" id="ARBA00022692"/>
    </source>
</evidence>
<feature type="transmembrane region" description="Helical" evidence="6">
    <location>
        <begin position="12"/>
        <end position="29"/>
    </location>
</feature>
<dbReference type="Pfam" id="PF01594">
    <property type="entry name" value="AI-2E_transport"/>
    <property type="match status" value="1"/>
</dbReference>
<feature type="transmembrane region" description="Helical" evidence="6">
    <location>
        <begin position="220"/>
        <end position="237"/>
    </location>
</feature>
<evidence type="ECO:0000256" key="1">
    <source>
        <dbReference type="ARBA" id="ARBA00004141"/>
    </source>
</evidence>
<dbReference type="AlphaFoldDB" id="A0A370GL55"/>
<name>A0A370GL55_9BACI</name>
<comment type="subcellular location">
    <subcellularLocation>
        <location evidence="1">Membrane</location>
        <topology evidence="1">Multi-pass membrane protein</topology>
    </subcellularLocation>
</comment>
<feature type="transmembrane region" description="Helical" evidence="6">
    <location>
        <begin position="313"/>
        <end position="339"/>
    </location>
</feature>
<evidence type="ECO:0000256" key="5">
    <source>
        <dbReference type="ARBA" id="ARBA00023136"/>
    </source>
</evidence>
<dbReference type="GO" id="GO:0055085">
    <property type="term" value="P:transmembrane transport"/>
    <property type="evidence" value="ECO:0007669"/>
    <property type="project" value="TreeGrafter"/>
</dbReference>
<keyword evidence="4 6" id="KW-1133">Transmembrane helix</keyword>
<feature type="transmembrane region" description="Helical" evidence="6">
    <location>
        <begin position="279"/>
        <end position="301"/>
    </location>
</feature>
<feature type="transmembrane region" description="Helical" evidence="6">
    <location>
        <begin position="68"/>
        <end position="90"/>
    </location>
</feature>
<keyword evidence="3 6" id="KW-0812">Transmembrane</keyword>
<dbReference type="Proteomes" id="UP000255326">
    <property type="component" value="Unassembled WGS sequence"/>
</dbReference>
<feature type="transmembrane region" description="Helical" evidence="6">
    <location>
        <begin position="35"/>
        <end position="56"/>
    </location>
</feature>
<reference evidence="7 8" key="1">
    <citation type="submission" date="2018-07" db="EMBL/GenBank/DDBJ databases">
        <title>Genomic Encyclopedia of Type Strains, Phase IV (KMG-IV): sequencing the most valuable type-strain genomes for metagenomic binning, comparative biology and taxonomic classification.</title>
        <authorList>
            <person name="Goeker M."/>
        </authorList>
    </citation>
    <scope>NUCLEOTIDE SEQUENCE [LARGE SCALE GENOMIC DNA]</scope>
    <source>
        <strain evidence="7 8">DSM 25281</strain>
    </source>
</reference>
<dbReference type="PANTHER" id="PTHR21716:SF15">
    <property type="entry name" value="TRANSPORT PROTEIN YRRI-RELATED"/>
    <property type="match status" value="1"/>
</dbReference>
<keyword evidence="5 6" id="KW-0472">Membrane</keyword>
<protein>
    <submittedName>
        <fullName evidence="7">Putative PurR-regulated permease PerM</fullName>
    </submittedName>
</protein>
<evidence type="ECO:0000313" key="7">
    <source>
        <dbReference type="EMBL" id="RDI44090.1"/>
    </source>
</evidence>
<keyword evidence="8" id="KW-1185">Reference proteome</keyword>
<evidence type="ECO:0000256" key="2">
    <source>
        <dbReference type="ARBA" id="ARBA00009773"/>
    </source>
</evidence>
<gene>
    <name evidence="7" type="ORF">DFR59_103154</name>
</gene>
<dbReference type="GO" id="GO:0016020">
    <property type="term" value="C:membrane"/>
    <property type="evidence" value="ECO:0007669"/>
    <property type="project" value="UniProtKB-SubCell"/>
</dbReference>
<proteinExistence type="inferred from homology"/>
<evidence type="ECO:0000313" key="8">
    <source>
        <dbReference type="Proteomes" id="UP000255326"/>
    </source>
</evidence>
<dbReference type="PANTHER" id="PTHR21716">
    <property type="entry name" value="TRANSMEMBRANE PROTEIN"/>
    <property type="match status" value="1"/>
</dbReference>